<gene>
    <name evidence="1" type="ORF">LR48_Vigan06g022500</name>
</gene>
<name>A0A0L9UQV0_PHAAN</name>
<dbReference type="Gramene" id="KOM44919">
    <property type="protein sequence ID" value="KOM44919"/>
    <property type="gene ID" value="LR48_Vigan06g022500"/>
</dbReference>
<proteinExistence type="predicted"/>
<dbReference type="AlphaFoldDB" id="A0A0L9UQV0"/>
<reference evidence="2" key="1">
    <citation type="journal article" date="2015" name="Proc. Natl. Acad. Sci. U.S.A.">
        <title>Genome sequencing of adzuki bean (Vigna angularis) provides insight into high starch and low fat accumulation and domestication.</title>
        <authorList>
            <person name="Yang K."/>
            <person name="Tian Z."/>
            <person name="Chen C."/>
            <person name="Luo L."/>
            <person name="Zhao B."/>
            <person name="Wang Z."/>
            <person name="Yu L."/>
            <person name="Li Y."/>
            <person name="Sun Y."/>
            <person name="Li W."/>
            <person name="Chen Y."/>
            <person name="Li Y."/>
            <person name="Zhang Y."/>
            <person name="Ai D."/>
            <person name="Zhao J."/>
            <person name="Shang C."/>
            <person name="Ma Y."/>
            <person name="Wu B."/>
            <person name="Wang M."/>
            <person name="Gao L."/>
            <person name="Sun D."/>
            <person name="Zhang P."/>
            <person name="Guo F."/>
            <person name="Wang W."/>
            <person name="Li Y."/>
            <person name="Wang J."/>
            <person name="Varshney R.K."/>
            <person name="Wang J."/>
            <person name="Ling H.Q."/>
            <person name="Wan P."/>
        </authorList>
    </citation>
    <scope>NUCLEOTIDE SEQUENCE</scope>
    <source>
        <strain evidence="2">cv. Jingnong 6</strain>
    </source>
</reference>
<protein>
    <submittedName>
        <fullName evidence="1">Uncharacterized protein</fullName>
    </submittedName>
</protein>
<organism evidence="1 2">
    <name type="scientific">Phaseolus angularis</name>
    <name type="common">Azuki bean</name>
    <name type="synonym">Vigna angularis</name>
    <dbReference type="NCBI Taxonomy" id="3914"/>
    <lineage>
        <taxon>Eukaryota</taxon>
        <taxon>Viridiplantae</taxon>
        <taxon>Streptophyta</taxon>
        <taxon>Embryophyta</taxon>
        <taxon>Tracheophyta</taxon>
        <taxon>Spermatophyta</taxon>
        <taxon>Magnoliopsida</taxon>
        <taxon>eudicotyledons</taxon>
        <taxon>Gunneridae</taxon>
        <taxon>Pentapetalae</taxon>
        <taxon>rosids</taxon>
        <taxon>fabids</taxon>
        <taxon>Fabales</taxon>
        <taxon>Fabaceae</taxon>
        <taxon>Papilionoideae</taxon>
        <taxon>50 kb inversion clade</taxon>
        <taxon>NPAAA clade</taxon>
        <taxon>indigoferoid/millettioid clade</taxon>
        <taxon>Phaseoleae</taxon>
        <taxon>Vigna</taxon>
    </lineage>
</organism>
<evidence type="ECO:0000313" key="1">
    <source>
        <dbReference type="EMBL" id="KOM44919.1"/>
    </source>
</evidence>
<accession>A0A0L9UQV0</accession>
<dbReference type="STRING" id="3914.A0A0L9UQV0"/>
<dbReference type="EMBL" id="CM003376">
    <property type="protein sequence ID" value="KOM44919.1"/>
    <property type="molecule type" value="Genomic_DNA"/>
</dbReference>
<evidence type="ECO:0000313" key="2">
    <source>
        <dbReference type="Proteomes" id="UP000053144"/>
    </source>
</evidence>
<sequence length="91" mass="10794">MIVFFTGGDDLEESKESLGDYLGRESPKALEKRAMELHKQQRKVDSFKEEYAKDAISEFEKQIQQTYDDKLKRITEMVLFTSMTFYINHFN</sequence>
<dbReference type="Proteomes" id="UP000053144">
    <property type="component" value="Chromosome 6"/>
</dbReference>